<reference evidence="3 4" key="1">
    <citation type="submission" date="2013-08" db="EMBL/GenBank/DDBJ databases">
        <authorList>
            <person name="Stouthamer R."/>
            <person name="Nunney L."/>
        </authorList>
    </citation>
    <scope>NUCLEOTIDE SEQUENCE [LARGE SCALE GENOMIC DNA]</scope>
    <source>
        <strain evidence="4">ann-1</strain>
    </source>
</reference>
<feature type="chain" id="PRO_5001587299" description="Lipid/polyisoprenoid-binding YceI-like domain-containing protein" evidence="1">
    <location>
        <begin position="22"/>
        <end position="190"/>
    </location>
</feature>
<evidence type="ECO:0000259" key="2">
    <source>
        <dbReference type="SMART" id="SM00867"/>
    </source>
</evidence>
<keyword evidence="1" id="KW-0732">Signal</keyword>
<dbReference type="Proteomes" id="UP000027215">
    <property type="component" value="Chromosome"/>
</dbReference>
<dbReference type="HOGENOM" id="CLU_1336841_0_0_6"/>
<dbReference type="EMBL" id="CP006696">
    <property type="protein sequence ID" value="AIC09516.1"/>
    <property type="molecule type" value="Genomic_DNA"/>
</dbReference>
<proteinExistence type="predicted"/>
<organism evidence="3 4">
    <name type="scientific">Xylella fastidiosa subsp. sandyi Ann-1</name>
    <dbReference type="NCBI Taxonomy" id="155920"/>
    <lineage>
        <taxon>Bacteria</taxon>
        <taxon>Pseudomonadati</taxon>
        <taxon>Pseudomonadota</taxon>
        <taxon>Gammaproteobacteria</taxon>
        <taxon>Lysobacterales</taxon>
        <taxon>Lysobacteraceae</taxon>
        <taxon>Xylella</taxon>
    </lineage>
</organism>
<dbReference type="SUPFAM" id="SSF101874">
    <property type="entry name" value="YceI-like"/>
    <property type="match status" value="1"/>
</dbReference>
<evidence type="ECO:0000313" key="4">
    <source>
        <dbReference type="Proteomes" id="UP000027215"/>
    </source>
</evidence>
<dbReference type="PANTHER" id="PTHR34406:SF1">
    <property type="entry name" value="PROTEIN YCEI"/>
    <property type="match status" value="1"/>
</dbReference>
<evidence type="ECO:0000256" key="1">
    <source>
        <dbReference type="SAM" id="SignalP"/>
    </source>
</evidence>
<name>A0A060H823_XYLFS</name>
<sequence>MSAMVWISILFSVLPVSWATAQQRLTLDSVHSYFEFEVRTRLGQSIDGVFPRLEGEVVSLPEGREKVRLHLYAGDAVIPGRTHYTDWVRGGHFFDAQHYPTIEFESQPYSSRVMLQGGKISGSLTIRGISRDETLQIQPAACARPGYDCDLVGTGVVLRERYGIDGWRLILGNRVTFRWHGRLIEGPPSH</sequence>
<dbReference type="Pfam" id="PF04264">
    <property type="entry name" value="YceI"/>
    <property type="match status" value="1"/>
</dbReference>
<dbReference type="AlphaFoldDB" id="A0A060H823"/>
<protein>
    <recommendedName>
        <fullName evidence="2">Lipid/polyisoprenoid-binding YceI-like domain-containing protein</fullName>
    </recommendedName>
</protein>
<dbReference type="InterPro" id="IPR007372">
    <property type="entry name" value="Lipid/polyisoprenoid-bd_YceI"/>
</dbReference>
<dbReference type="SMART" id="SM00867">
    <property type="entry name" value="YceI"/>
    <property type="match status" value="1"/>
</dbReference>
<accession>A0A060H823</accession>
<feature type="signal peptide" evidence="1">
    <location>
        <begin position="1"/>
        <end position="21"/>
    </location>
</feature>
<feature type="domain" description="Lipid/polyisoprenoid-binding YceI-like" evidence="2">
    <location>
        <begin position="24"/>
        <end position="184"/>
    </location>
</feature>
<evidence type="ECO:0000313" key="3">
    <source>
        <dbReference type="EMBL" id="AIC09516.1"/>
    </source>
</evidence>
<dbReference type="PANTHER" id="PTHR34406">
    <property type="entry name" value="PROTEIN YCEI"/>
    <property type="match status" value="1"/>
</dbReference>
<dbReference type="InterPro" id="IPR036761">
    <property type="entry name" value="TTHA0802/YceI-like_sf"/>
</dbReference>
<dbReference type="KEGG" id="xfs:D934_03030"/>
<dbReference type="RefSeq" id="WP_020850974.1">
    <property type="nucleotide sequence ID" value="NZ_CP006696.1"/>
</dbReference>
<dbReference type="PATRIC" id="fig|155920.8.peg.729"/>
<dbReference type="Gene3D" id="2.40.128.110">
    <property type="entry name" value="Lipid/polyisoprenoid-binding, YceI-like"/>
    <property type="match status" value="1"/>
</dbReference>
<gene>
    <name evidence="3" type="ORF">D934_03030</name>
</gene>